<name>K5WS88_PHACS</name>
<dbReference type="GeneID" id="18917436"/>
<evidence type="ECO:0000313" key="2">
    <source>
        <dbReference type="EMBL" id="EKM53267.1"/>
    </source>
</evidence>
<feature type="transmembrane region" description="Helical" evidence="1">
    <location>
        <begin position="108"/>
        <end position="127"/>
    </location>
</feature>
<keyword evidence="1" id="KW-0472">Membrane</keyword>
<dbReference type="Proteomes" id="UP000008370">
    <property type="component" value="Unassembled WGS sequence"/>
</dbReference>
<accession>K5WS88</accession>
<dbReference type="InParanoid" id="K5WS88"/>
<sequence length="186" mass="20014">MVLLVDDIAAWPQSEPDTFSALNLAVAVIAIVTVPVTIIFNLFRNGAFTLIVAVEIGWLGFLDILWLACSALTTSIWPSLGSLCSFNPDIPNLDGACTDVQTSMAFGWLNWLTLTGYLVTLLVFCIISSGKGSSVWKSTVKTANWTSGKGYAIPPMQHQMQAATVYSTPYDQHRPSGYAYGGGAEV</sequence>
<dbReference type="AlphaFoldDB" id="K5WS88"/>
<dbReference type="HOGENOM" id="CLU_083413_1_1_1"/>
<gene>
    <name evidence="2" type="ORF">PHACADRAFT_259493</name>
</gene>
<feature type="transmembrane region" description="Helical" evidence="1">
    <location>
        <begin position="50"/>
        <end position="73"/>
    </location>
</feature>
<organism evidence="2 3">
    <name type="scientific">Phanerochaete carnosa (strain HHB-10118-sp)</name>
    <name type="common">White-rot fungus</name>
    <name type="synonym">Peniophora carnosa</name>
    <dbReference type="NCBI Taxonomy" id="650164"/>
    <lineage>
        <taxon>Eukaryota</taxon>
        <taxon>Fungi</taxon>
        <taxon>Dikarya</taxon>
        <taxon>Basidiomycota</taxon>
        <taxon>Agaricomycotina</taxon>
        <taxon>Agaricomycetes</taxon>
        <taxon>Polyporales</taxon>
        <taxon>Phanerochaetaceae</taxon>
        <taxon>Phanerochaete</taxon>
    </lineage>
</organism>
<evidence type="ECO:0000313" key="3">
    <source>
        <dbReference type="Proteomes" id="UP000008370"/>
    </source>
</evidence>
<keyword evidence="3" id="KW-1185">Reference proteome</keyword>
<proteinExistence type="predicted"/>
<protein>
    <recommendedName>
        <fullName evidence="4">MARVEL domain-containing protein</fullName>
    </recommendedName>
</protein>
<dbReference type="OrthoDB" id="2801023at2759"/>
<dbReference type="STRING" id="650164.K5WS88"/>
<feature type="transmembrane region" description="Helical" evidence="1">
    <location>
        <begin position="20"/>
        <end position="43"/>
    </location>
</feature>
<evidence type="ECO:0000256" key="1">
    <source>
        <dbReference type="SAM" id="Phobius"/>
    </source>
</evidence>
<reference evidence="2 3" key="1">
    <citation type="journal article" date="2012" name="BMC Genomics">
        <title>Comparative genomics of the white-rot fungi, Phanerochaete carnosa and P. chrysosporium, to elucidate the genetic basis of the distinct wood types they colonize.</title>
        <authorList>
            <person name="Suzuki H."/>
            <person name="MacDonald J."/>
            <person name="Syed K."/>
            <person name="Salamov A."/>
            <person name="Hori C."/>
            <person name="Aerts A."/>
            <person name="Henrissat B."/>
            <person name="Wiebenga A."/>
            <person name="vanKuyk P.A."/>
            <person name="Barry K."/>
            <person name="Lindquist E."/>
            <person name="LaButti K."/>
            <person name="Lapidus A."/>
            <person name="Lucas S."/>
            <person name="Coutinho P."/>
            <person name="Gong Y."/>
            <person name="Samejima M."/>
            <person name="Mahadevan R."/>
            <person name="Abou-Zaid M."/>
            <person name="de Vries R.P."/>
            <person name="Igarashi K."/>
            <person name="Yadav J.S."/>
            <person name="Grigoriev I.V."/>
            <person name="Master E.R."/>
        </authorList>
    </citation>
    <scope>NUCLEOTIDE SEQUENCE [LARGE SCALE GENOMIC DNA]</scope>
    <source>
        <strain evidence="2 3">HHB-10118-sp</strain>
    </source>
</reference>
<keyword evidence="1" id="KW-0812">Transmembrane</keyword>
<evidence type="ECO:0008006" key="4">
    <source>
        <dbReference type="Google" id="ProtNLM"/>
    </source>
</evidence>
<dbReference type="RefSeq" id="XP_007397959.1">
    <property type="nucleotide sequence ID" value="XM_007397897.1"/>
</dbReference>
<keyword evidence="1" id="KW-1133">Transmembrane helix</keyword>
<dbReference type="EMBL" id="JH930474">
    <property type="protein sequence ID" value="EKM53267.1"/>
    <property type="molecule type" value="Genomic_DNA"/>
</dbReference>
<dbReference type="KEGG" id="pco:PHACADRAFT_259493"/>